<evidence type="ECO:0000313" key="3">
    <source>
        <dbReference type="Proteomes" id="UP000266861"/>
    </source>
</evidence>
<dbReference type="EMBL" id="PQFF01000504">
    <property type="protein sequence ID" value="RHZ46872.1"/>
    <property type="molecule type" value="Genomic_DNA"/>
</dbReference>
<dbReference type="AlphaFoldDB" id="A0A397G787"/>
<dbReference type="SUPFAM" id="SSF50965">
    <property type="entry name" value="Galactose oxidase, central domain"/>
    <property type="match status" value="1"/>
</dbReference>
<dbReference type="InterPro" id="IPR011043">
    <property type="entry name" value="Gal_Oxase/kelch_b-propeller"/>
</dbReference>
<keyword evidence="1" id="KW-1133">Transmembrane helix</keyword>
<dbReference type="Gene3D" id="2.120.10.80">
    <property type="entry name" value="Kelch-type beta propeller"/>
    <property type="match status" value="1"/>
</dbReference>
<dbReference type="Proteomes" id="UP000266861">
    <property type="component" value="Unassembled WGS sequence"/>
</dbReference>
<keyword evidence="1" id="KW-0472">Membrane</keyword>
<sequence length="297" mass="33734">MALTKHIVINMGLVLKKMKKTKDLCNSLWTTLIFGGWRYSTNSTNSTKIYSTSEMFSLDLFTAFHGFEAQWDLVLEGNIPVYEYFSTALRRIYMYNYSSTKWSPAKVNNVNIRQKITGVIDDKGIIYFFAWSKLNIFDNLPLPCSEYTANLMTNRIIVYLGGYETSDSGNFASFSNLALSSMNTIKLFNTKKSVWSQMNVTGDTQEFIILLYYVKWSIPSQYPSSHSPPLLFGHSANIHELYMIVTFAWEGDIFPGESLSVALVIGLGVGGFVLLTLVSMEIIFLKKNKKKRATHPI</sequence>
<evidence type="ECO:0000256" key="1">
    <source>
        <dbReference type="SAM" id="Phobius"/>
    </source>
</evidence>
<dbReference type="InterPro" id="IPR015915">
    <property type="entry name" value="Kelch-typ_b-propeller"/>
</dbReference>
<accession>A0A397G787</accession>
<feature type="transmembrane region" description="Helical" evidence="1">
    <location>
        <begin position="261"/>
        <end position="285"/>
    </location>
</feature>
<gene>
    <name evidence="2" type="ORF">Glove_606g72</name>
</gene>
<organism evidence="2 3">
    <name type="scientific">Diversispora epigaea</name>
    <dbReference type="NCBI Taxonomy" id="1348612"/>
    <lineage>
        <taxon>Eukaryota</taxon>
        <taxon>Fungi</taxon>
        <taxon>Fungi incertae sedis</taxon>
        <taxon>Mucoromycota</taxon>
        <taxon>Glomeromycotina</taxon>
        <taxon>Glomeromycetes</taxon>
        <taxon>Diversisporales</taxon>
        <taxon>Diversisporaceae</taxon>
        <taxon>Diversispora</taxon>
    </lineage>
</organism>
<comment type="caution">
    <text evidence="2">The sequence shown here is derived from an EMBL/GenBank/DDBJ whole genome shotgun (WGS) entry which is preliminary data.</text>
</comment>
<proteinExistence type="predicted"/>
<dbReference type="OrthoDB" id="432528at2759"/>
<reference evidence="2 3" key="1">
    <citation type="submission" date="2018-08" db="EMBL/GenBank/DDBJ databases">
        <title>Genome and evolution of the arbuscular mycorrhizal fungus Diversispora epigaea (formerly Glomus versiforme) and its bacterial endosymbionts.</title>
        <authorList>
            <person name="Sun X."/>
            <person name="Fei Z."/>
            <person name="Harrison M."/>
        </authorList>
    </citation>
    <scope>NUCLEOTIDE SEQUENCE [LARGE SCALE GENOMIC DNA]</scope>
    <source>
        <strain evidence="2 3">IT104</strain>
    </source>
</reference>
<keyword evidence="1" id="KW-0812">Transmembrane</keyword>
<keyword evidence="3" id="KW-1185">Reference proteome</keyword>
<name>A0A397G787_9GLOM</name>
<protein>
    <submittedName>
        <fullName evidence="2">Uncharacterized protein</fullName>
    </submittedName>
</protein>
<evidence type="ECO:0000313" key="2">
    <source>
        <dbReference type="EMBL" id="RHZ46872.1"/>
    </source>
</evidence>